<reference evidence="2 4" key="1">
    <citation type="submission" date="2016-10" db="EMBL/GenBank/DDBJ databases">
        <title>Genome sequence of Mycobacterium talmonii.</title>
        <authorList>
            <person name="Greninger A.L."/>
            <person name="Elliott B."/>
            <person name="Vasireddy S."/>
            <person name="Vasireddy R."/>
        </authorList>
    </citation>
    <scope>NUCLEOTIDE SEQUENCE [LARGE SCALE GENOMIC DNA]</scope>
    <source>
        <strain evidence="2">MO-5499</strain>
        <strain evidence="4">NE-TNMC-100812</strain>
    </source>
</reference>
<organism evidence="2 4">
    <name type="scientific">Mycobacterium talmoniae</name>
    <dbReference type="NCBI Taxonomy" id="1858794"/>
    <lineage>
        <taxon>Bacteria</taxon>
        <taxon>Bacillati</taxon>
        <taxon>Actinomycetota</taxon>
        <taxon>Actinomycetes</taxon>
        <taxon>Mycobacteriales</taxon>
        <taxon>Mycobacteriaceae</taxon>
        <taxon>Mycobacterium</taxon>
    </lineage>
</organism>
<gene>
    <name evidence="2" type="ORF">BKN37_12370</name>
    <name evidence="3" type="ORF">C1Y40_03147</name>
</gene>
<reference evidence="3 5" key="2">
    <citation type="journal article" date="2017" name="Int. J. Syst. Evol. Microbiol.">
        <title>Mycobacterium talmoniae sp. nov., a slowly growing mycobacterium isolated from human respiratory samples.</title>
        <authorList>
            <person name="Davidson R.M."/>
            <person name="DeGroote M.A."/>
            <person name="Marola J.L."/>
            <person name="Buss S."/>
            <person name="Jones V."/>
            <person name="McNeil M.R."/>
            <person name="Freifeld A.G."/>
            <person name="Elaine Epperson L."/>
            <person name="Hasan N.A."/>
            <person name="Jackson M."/>
            <person name="Iwen P.C."/>
            <person name="Salfinger M."/>
            <person name="Strong M."/>
        </authorList>
    </citation>
    <scope>NUCLEOTIDE SEQUENCE [LARGE SCALE GENOMIC DNA]</scope>
    <source>
        <strain evidence="3 5">ATCC BAA-2683</strain>
    </source>
</reference>
<keyword evidence="1" id="KW-0732">Signal</keyword>
<name>A0A1S1NE42_9MYCO</name>
<feature type="signal peptide" evidence="1">
    <location>
        <begin position="1"/>
        <end position="24"/>
    </location>
</feature>
<keyword evidence="4" id="KW-1185">Reference proteome</keyword>
<dbReference type="EMBL" id="PPEA01000447">
    <property type="protein sequence ID" value="PQM46706.1"/>
    <property type="molecule type" value="Genomic_DNA"/>
</dbReference>
<dbReference type="RefSeq" id="WP_071026173.1">
    <property type="nucleotide sequence ID" value="NZ_MLQM01000056.1"/>
</dbReference>
<comment type="caution">
    <text evidence="2">The sequence shown here is derived from an EMBL/GenBank/DDBJ whole genome shotgun (WGS) entry which is preliminary data.</text>
</comment>
<dbReference type="Proteomes" id="UP000238296">
    <property type="component" value="Unassembled WGS sequence"/>
</dbReference>
<feature type="chain" id="PRO_5036025250" description="Secreted protein" evidence="1">
    <location>
        <begin position="25"/>
        <end position="78"/>
    </location>
</feature>
<evidence type="ECO:0000313" key="4">
    <source>
        <dbReference type="Proteomes" id="UP000179734"/>
    </source>
</evidence>
<dbReference type="AlphaFoldDB" id="A0A1S1NE42"/>
<dbReference type="EMBL" id="MLQM01000056">
    <property type="protein sequence ID" value="OHV03948.1"/>
    <property type="molecule type" value="Genomic_DNA"/>
</dbReference>
<evidence type="ECO:0000313" key="3">
    <source>
        <dbReference type="EMBL" id="PQM46706.1"/>
    </source>
</evidence>
<reference evidence="3" key="3">
    <citation type="submission" date="2018-01" db="EMBL/GenBank/DDBJ databases">
        <authorList>
            <person name="Gaut B.S."/>
            <person name="Morton B.R."/>
            <person name="Clegg M.T."/>
            <person name="Duvall M.R."/>
        </authorList>
    </citation>
    <scope>NUCLEOTIDE SEQUENCE</scope>
    <source>
        <strain evidence="3">ATCC BAA-2683</strain>
    </source>
</reference>
<sequence length="78" mass="8304">MQILCTLGAVLAAVILAPAGSAHADDPLCDFSHTCSYDPPYNGPLMPTWDVPGTYGGWTTNPVICDPVSYSCRQYVTP</sequence>
<accession>A0A1S1NE42</accession>
<dbReference type="Proteomes" id="UP000179734">
    <property type="component" value="Unassembled WGS sequence"/>
</dbReference>
<protein>
    <recommendedName>
        <fullName evidence="6">Secreted protein</fullName>
    </recommendedName>
</protein>
<proteinExistence type="predicted"/>
<evidence type="ECO:0000256" key="1">
    <source>
        <dbReference type="SAM" id="SignalP"/>
    </source>
</evidence>
<evidence type="ECO:0008006" key="6">
    <source>
        <dbReference type="Google" id="ProtNLM"/>
    </source>
</evidence>
<evidence type="ECO:0000313" key="2">
    <source>
        <dbReference type="EMBL" id="OHV03948.1"/>
    </source>
</evidence>
<evidence type="ECO:0000313" key="5">
    <source>
        <dbReference type="Proteomes" id="UP000238296"/>
    </source>
</evidence>